<evidence type="ECO:0000313" key="1">
    <source>
        <dbReference type="EnsemblMetazoa" id="GPAI024193-PA"/>
    </source>
</evidence>
<dbReference type="Proteomes" id="UP000092445">
    <property type="component" value="Unassembled WGS sequence"/>
</dbReference>
<protein>
    <submittedName>
        <fullName evidence="1">Uncharacterized protein</fullName>
    </submittedName>
</protein>
<keyword evidence="2" id="KW-1185">Reference proteome</keyword>
<proteinExistence type="predicted"/>
<sequence length="110" mass="12879">MLLLSLCHKANECAPKGRFNQREILCNYNSQLHRLGTNNNSQNWQRGSEILDQDFINQHHLMIDLSVRNSKQEAIEEVTAYCMYRNFLKVIIVSKPQMVHVCNCCLKEVR</sequence>
<dbReference type="EnsemblMetazoa" id="GPAI024193-RA">
    <property type="protein sequence ID" value="GPAI024193-PA"/>
    <property type="gene ID" value="GPAI024193"/>
</dbReference>
<organism evidence="1 2">
    <name type="scientific">Glossina pallidipes</name>
    <name type="common">Tsetse fly</name>
    <dbReference type="NCBI Taxonomy" id="7398"/>
    <lineage>
        <taxon>Eukaryota</taxon>
        <taxon>Metazoa</taxon>
        <taxon>Ecdysozoa</taxon>
        <taxon>Arthropoda</taxon>
        <taxon>Hexapoda</taxon>
        <taxon>Insecta</taxon>
        <taxon>Pterygota</taxon>
        <taxon>Neoptera</taxon>
        <taxon>Endopterygota</taxon>
        <taxon>Diptera</taxon>
        <taxon>Brachycera</taxon>
        <taxon>Muscomorpha</taxon>
        <taxon>Hippoboscoidea</taxon>
        <taxon>Glossinidae</taxon>
        <taxon>Glossina</taxon>
    </lineage>
</organism>
<accession>A0A1A9ZT90</accession>
<dbReference type="VEuPathDB" id="VectorBase:GPAI024193"/>
<dbReference type="AlphaFoldDB" id="A0A1A9ZT90"/>
<reference evidence="1" key="2">
    <citation type="submission" date="2020-05" db="UniProtKB">
        <authorList>
            <consortium name="EnsemblMetazoa"/>
        </authorList>
    </citation>
    <scope>IDENTIFICATION</scope>
    <source>
        <strain evidence="1">IAEA</strain>
    </source>
</reference>
<evidence type="ECO:0000313" key="2">
    <source>
        <dbReference type="Proteomes" id="UP000092445"/>
    </source>
</evidence>
<reference evidence="2" key="1">
    <citation type="submission" date="2014-03" db="EMBL/GenBank/DDBJ databases">
        <authorList>
            <person name="Aksoy S."/>
            <person name="Warren W."/>
            <person name="Wilson R.K."/>
        </authorList>
    </citation>
    <scope>NUCLEOTIDE SEQUENCE [LARGE SCALE GENOMIC DNA]</scope>
    <source>
        <strain evidence="2">IAEA</strain>
    </source>
</reference>
<name>A0A1A9ZT90_GLOPL</name>